<proteinExistence type="evidence at transcript level"/>
<feature type="non-terminal residue" evidence="2">
    <location>
        <position position="1"/>
    </location>
</feature>
<keyword evidence="1" id="KW-0472">Membrane</keyword>
<feature type="non-terminal residue" evidence="2">
    <location>
        <position position="195"/>
    </location>
</feature>
<accession>Q19Q39</accession>
<keyword evidence="1" id="KW-0812">Transmembrane</keyword>
<reference evidence="2" key="1">
    <citation type="journal article" date="2009" name="J. Comp. Physiol. B">
        <title>Dehydration, rehydration, and overhydration alter patterns of gene expression in the Antarctic midge, Belgica antarctica.</title>
        <authorList>
            <person name="Lopez-Martinez G."/>
            <person name="Benoit J.B."/>
            <person name="Rinehart J.P."/>
            <person name="Elnitsky M.A."/>
            <person name="Lee R.E.Jr."/>
            <person name="Denlinger D.L."/>
        </authorList>
    </citation>
    <scope>NUCLEOTIDE SEQUENCE</scope>
</reference>
<sequence length="195" mass="22525">QQIIDNMMKNENSSRRHGPGITLLENGTLTVHNISRLDAGLFTCFAVNIMGDATTDVRLMIDSEFFYHVKIEGLITGCICAVGFLLLTMVFQIVRKIFIRFRIIELICMNCCSLCYRNDKTKNKARQIYAMLDSIEQYKAHQLEKLRENYTLQVHRIRENCTQQCDWIQTSYSSQAKNLRGIRDIGTHHISAVKD</sequence>
<evidence type="ECO:0000256" key="1">
    <source>
        <dbReference type="SAM" id="Phobius"/>
    </source>
</evidence>
<evidence type="ECO:0000313" key="2">
    <source>
        <dbReference type="EMBL" id="ABF72873.1"/>
    </source>
</evidence>
<protein>
    <submittedName>
        <fullName evidence="2">HL01216p-like</fullName>
    </submittedName>
</protein>
<keyword evidence="1" id="KW-1133">Transmembrane helix</keyword>
<feature type="transmembrane region" description="Helical" evidence="1">
    <location>
        <begin position="74"/>
        <end position="94"/>
    </location>
</feature>
<dbReference type="InterPro" id="IPR013783">
    <property type="entry name" value="Ig-like_fold"/>
</dbReference>
<name>Q19Q39_9DIPT</name>
<dbReference type="SUPFAM" id="SSF48726">
    <property type="entry name" value="Immunoglobulin"/>
    <property type="match status" value="1"/>
</dbReference>
<dbReference type="Gene3D" id="2.60.40.10">
    <property type="entry name" value="Immunoglobulins"/>
    <property type="match status" value="1"/>
</dbReference>
<dbReference type="InterPro" id="IPR036179">
    <property type="entry name" value="Ig-like_dom_sf"/>
</dbReference>
<organism evidence="2">
    <name type="scientific">Belgica antarctica</name>
    <dbReference type="NCBI Taxonomy" id="315563"/>
    <lineage>
        <taxon>Eukaryota</taxon>
        <taxon>Metazoa</taxon>
        <taxon>Ecdysozoa</taxon>
        <taxon>Arthropoda</taxon>
        <taxon>Hexapoda</taxon>
        <taxon>Insecta</taxon>
        <taxon>Pterygota</taxon>
        <taxon>Neoptera</taxon>
        <taxon>Endopterygota</taxon>
        <taxon>Diptera</taxon>
        <taxon>Nematocera</taxon>
        <taxon>Chironomoidea</taxon>
        <taxon>Chironomidae</taxon>
        <taxon>Belgica</taxon>
    </lineage>
</organism>
<dbReference type="AlphaFoldDB" id="Q19Q39"/>
<dbReference type="EMBL" id="DQ507295">
    <property type="protein sequence ID" value="ABF72873.1"/>
    <property type="molecule type" value="mRNA"/>
</dbReference>